<dbReference type="GeneID" id="98568785"/>
<dbReference type="EMBL" id="NGJU01000015">
    <property type="protein sequence ID" value="RST94372.1"/>
    <property type="molecule type" value="Genomic_DNA"/>
</dbReference>
<dbReference type="Pfam" id="PF04229">
    <property type="entry name" value="GrpB"/>
    <property type="match status" value="1"/>
</dbReference>
<keyword evidence="1" id="KW-0808">Transferase</keyword>
<sequence>MTLGVPKNQVLLVPYDDQWQTAFQQTKTTLLRVTRLTDRQIEHIGSTAIEGLKAKPIIDLLIGVENLLTLDDDFFLQLQACGFHRLQIKKEDEIICAKFADPDFNIKTHIIHLVTIHQEKWHDLIFFRDFLKQQLAYRQEYEEVKVAFFETEDQGIEAYTSYKEAFVKKILDFRQA</sequence>
<dbReference type="RefSeq" id="WP_126780860.1">
    <property type="nucleotide sequence ID" value="NZ_CAUQJP010000021.1"/>
</dbReference>
<dbReference type="Proteomes" id="UP000287239">
    <property type="component" value="Unassembled WGS sequence"/>
</dbReference>
<organism evidence="1 2">
    <name type="scientific">Vagococcus salmoninarum</name>
    <dbReference type="NCBI Taxonomy" id="2739"/>
    <lineage>
        <taxon>Bacteria</taxon>
        <taxon>Bacillati</taxon>
        <taxon>Bacillota</taxon>
        <taxon>Bacilli</taxon>
        <taxon>Lactobacillales</taxon>
        <taxon>Enterococcaceae</taxon>
        <taxon>Vagococcus</taxon>
    </lineage>
</organism>
<keyword evidence="1" id="KW-0418">Kinase</keyword>
<evidence type="ECO:0000313" key="1">
    <source>
        <dbReference type="EMBL" id="RST94372.1"/>
    </source>
</evidence>
<evidence type="ECO:0000313" key="2">
    <source>
        <dbReference type="Proteomes" id="UP000287239"/>
    </source>
</evidence>
<accession>A0A429ZL04</accession>
<proteinExistence type="predicted"/>
<gene>
    <name evidence="1" type="ORF">CBF35_10410</name>
</gene>
<dbReference type="PANTHER" id="PTHR34822:SF1">
    <property type="entry name" value="GRPB FAMILY PROTEIN"/>
    <property type="match status" value="1"/>
</dbReference>
<dbReference type="GO" id="GO:0016301">
    <property type="term" value="F:kinase activity"/>
    <property type="evidence" value="ECO:0007669"/>
    <property type="project" value="UniProtKB-KW"/>
</dbReference>
<keyword evidence="2" id="KW-1185">Reference proteome</keyword>
<dbReference type="InterPro" id="IPR007344">
    <property type="entry name" value="GrpB/CoaE"/>
</dbReference>
<dbReference type="AlphaFoldDB" id="A0A429ZL04"/>
<dbReference type="PANTHER" id="PTHR34822">
    <property type="entry name" value="GRPB DOMAIN PROTEIN (AFU_ORTHOLOGUE AFUA_1G01530)"/>
    <property type="match status" value="1"/>
</dbReference>
<name>A0A429ZL04_9ENTE</name>
<reference evidence="1 2" key="1">
    <citation type="submission" date="2017-05" db="EMBL/GenBank/DDBJ databases">
        <title>Vagococcus spp. assemblies.</title>
        <authorList>
            <person name="Gulvik C.A."/>
        </authorList>
    </citation>
    <scope>NUCLEOTIDE SEQUENCE [LARGE SCALE GENOMIC DNA]</scope>
    <source>
        <strain evidence="1 2">NCFB 2777</strain>
    </source>
</reference>
<dbReference type="SUPFAM" id="SSF81301">
    <property type="entry name" value="Nucleotidyltransferase"/>
    <property type="match status" value="1"/>
</dbReference>
<dbReference type="OrthoDB" id="9799092at2"/>
<protein>
    <submittedName>
        <fullName evidence="1">Dephospho-CoA kinase</fullName>
    </submittedName>
</protein>
<comment type="caution">
    <text evidence="1">The sequence shown here is derived from an EMBL/GenBank/DDBJ whole genome shotgun (WGS) entry which is preliminary data.</text>
</comment>
<dbReference type="Gene3D" id="3.30.460.10">
    <property type="entry name" value="Beta Polymerase, domain 2"/>
    <property type="match status" value="1"/>
</dbReference>
<dbReference type="InterPro" id="IPR043519">
    <property type="entry name" value="NT_sf"/>
</dbReference>